<evidence type="ECO:0000313" key="2">
    <source>
        <dbReference type="EMBL" id="QIY90665.1"/>
    </source>
</evidence>
<feature type="transmembrane region" description="Helical" evidence="1">
    <location>
        <begin position="64"/>
        <end position="86"/>
    </location>
</feature>
<feature type="transmembrane region" description="Helical" evidence="1">
    <location>
        <begin position="147"/>
        <end position="164"/>
    </location>
</feature>
<sequence length="178" mass="20395">MSIKTNTLYNFLKVLSWIIFLALCVQTGAFIFNYVFSLFKPIATQDLYLELDLSELYESSKADYSILFLLLIATSALKSFLFYWVVSLFRKLNFVRPFSAEIVTQIVRIGYIAVIAGLLSILALQYALQLESKGNDLSFITKYWNDYAGFLMMGVVVFVIVQIFKKGIELQNENDLTL</sequence>
<dbReference type="InterPro" id="IPR021354">
    <property type="entry name" value="DUF2975"/>
</dbReference>
<keyword evidence="1" id="KW-0472">Membrane</keyword>
<accession>A0ABX6KQ20</accession>
<feature type="transmembrane region" description="Helical" evidence="1">
    <location>
        <begin position="106"/>
        <end position="127"/>
    </location>
</feature>
<keyword evidence="3" id="KW-1185">Reference proteome</keyword>
<evidence type="ECO:0000256" key="1">
    <source>
        <dbReference type="SAM" id="Phobius"/>
    </source>
</evidence>
<dbReference type="Pfam" id="PF11188">
    <property type="entry name" value="DUF2975"/>
    <property type="match status" value="1"/>
</dbReference>
<keyword evidence="1" id="KW-0812">Transmembrane</keyword>
<keyword evidence="1" id="KW-1133">Transmembrane helix</keyword>
<name>A0ABX6KQ20_CHRGL</name>
<reference evidence="2 3" key="1">
    <citation type="submission" date="2019-09" db="EMBL/GenBank/DDBJ databases">
        <title>FDA dAtabase for Regulatory Grade micrObial Sequences (FDA-ARGOS): Supporting development and validation of Infectious Disease Dx tests.</title>
        <authorList>
            <person name="Sciortino C."/>
            <person name="Tallon L."/>
            <person name="Sadzewicz L."/>
            <person name="Vavikolanu K."/>
            <person name="Mehta A."/>
            <person name="Aluvathingal J."/>
            <person name="Nadendla S."/>
            <person name="Nandy P."/>
            <person name="Geyer C."/>
            <person name="Yan Y."/>
            <person name="Sichtig H."/>
        </authorList>
    </citation>
    <scope>NUCLEOTIDE SEQUENCE [LARGE SCALE GENOMIC DNA]</scope>
    <source>
        <strain evidence="2 3">FDAARGOS_636</strain>
    </source>
</reference>
<feature type="transmembrane region" description="Helical" evidence="1">
    <location>
        <begin position="12"/>
        <end position="36"/>
    </location>
</feature>
<dbReference type="EMBL" id="CP050995">
    <property type="protein sequence ID" value="QIY90665.1"/>
    <property type="molecule type" value="Genomic_DNA"/>
</dbReference>
<proteinExistence type="predicted"/>
<gene>
    <name evidence="2" type="ORF">FOB44_08280</name>
</gene>
<organism evidence="2 3">
    <name type="scientific">Chryseobacterium gallinarum</name>
    <dbReference type="NCBI Taxonomy" id="1324352"/>
    <lineage>
        <taxon>Bacteria</taxon>
        <taxon>Pseudomonadati</taxon>
        <taxon>Bacteroidota</taxon>
        <taxon>Flavobacteriia</taxon>
        <taxon>Flavobacteriales</taxon>
        <taxon>Weeksellaceae</taxon>
        <taxon>Chryseobacterium group</taxon>
        <taxon>Chryseobacterium</taxon>
    </lineage>
</organism>
<protein>
    <submittedName>
        <fullName evidence="2">DUF2975 domain-containing protein</fullName>
    </submittedName>
</protein>
<evidence type="ECO:0000313" key="3">
    <source>
        <dbReference type="Proteomes" id="UP000501570"/>
    </source>
</evidence>
<dbReference type="RefSeq" id="WP_168238231.1">
    <property type="nucleotide sequence ID" value="NZ_CP050995.1"/>
</dbReference>
<dbReference type="Proteomes" id="UP000501570">
    <property type="component" value="Chromosome"/>
</dbReference>